<keyword evidence="12" id="KW-1185">Reference proteome</keyword>
<dbReference type="Pfam" id="PF13246">
    <property type="entry name" value="Cation_ATPase"/>
    <property type="match status" value="1"/>
</dbReference>
<comment type="subcellular location">
    <subcellularLocation>
        <location evidence="1">Cell membrane</location>
        <topology evidence="1">Multi-pass membrane protein</topology>
    </subcellularLocation>
</comment>
<dbReference type="PANTHER" id="PTHR42861">
    <property type="entry name" value="CALCIUM-TRANSPORTING ATPASE"/>
    <property type="match status" value="1"/>
</dbReference>
<feature type="transmembrane region" description="Helical" evidence="9">
    <location>
        <begin position="848"/>
        <end position="866"/>
    </location>
</feature>
<evidence type="ECO:0000256" key="3">
    <source>
        <dbReference type="ARBA" id="ARBA00022741"/>
    </source>
</evidence>
<dbReference type="OrthoDB" id="9814270at2"/>
<dbReference type="Proteomes" id="UP000295680">
    <property type="component" value="Unassembled WGS sequence"/>
</dbReference>
<dbReference type="InterPro" id="IPR001757">
    <property type="entry name" value="P_typ_ATPase"/>
</dbReference>
<dbReference type="InterPro" id="IPR036412">
    <property type="entry name" value="HAD-like_sf"/>
</dbReference>
<evidence type="ECO:0000256" key="2">
    <source>
        <dbReference type="ARBA" id="ARBA00022692"/>
    </source>
</evidence>
<protein>
    <submittedName>
        <fullName evidence="11">Ca2+-transporting ATPase</fullName>
    </submittedName>
</protein>
<keyword evidence="4" id="KW-0067">ATP-binding</keyword>
<dbReference type="InterPro" id="IPR008250">
    <property type="entry name" value="ATPase_P-typ_transduc_dom_A_sf"/>
</dbReference>
<keyword evidence="2 9" id="KW-0812">Transmembrane</keyword>
<accession>A0A4R2IY22</accession>
<feature type="transmembrane region" description="Helical" evidence="9">
    <location>
        <begin position="752"/>
        <end position="771"/>
    </location>
</feature>
<sequence>MTPVWHTLSADQVLQTEQVGRTGLSSSDVASRAERFGPNTVSAAKVEPRWRAFLRQYADPMQIVLVVAGAASFYPLQQLGTGLLLIVLTLVNAVLGLRQEGKAAAAVAALRKMMVVKAKVRRDGQLIEVPAAELVPGDLVSVEAGDVVPADGRLLRAATLEIAESALTGESVPVSKTTEAVAAVDTPLGDRTGMVYMNTNVTRGTGEFVVTATGMATEVGHISGMLQADKAATTPLTRQLDKLTRQILWIAGVALVVSMVINLARGNTFTAVFNAAVAFSISAIPTGLPAVVTTILAWGTERLAQAGAIMKQLRSTETLGSTSAINSDKTGTLTLNQMTAVRMAVVGRRYTIEGTGYATDGRITRVAGDSEIPLDQFLMPMVLASDAVVSDGELIGDPTEGALVCLAAKGGVDATSTRQAYPRVAELPFDAAYKLMATFHRMTDESGTEVIRCFVKGAPDQLLARAGPVDGERYLAENRALAEQGLRVLATARKDFAMDSFDPDADLLSLVNDLELLALVGIVDPPRPTAKQAIATAKTAGIRVRMITGDHVVTATAIARQLGIEGQAITGAEFESMDDDEAVRRLSDIGVIARVTPQHKVRLVELLRRQGHIVAMTGDGVNDAPALKKADIGIAMGITGTEVTKEAAVMILTDDDFATIVKAVRLGRGLYDNLVKYVRYQMGTLFGFIFAFLGASVFNILGGVPFLPLQTLWVNFTTGVIQSVGLGYGKPAAGLMEREPRRPDQPILPRGLFVWLVTVGLVMAAGTLGVITWADQGMAHTMGLVTFSLFNLFFSITTKDELRTVFTLDTFADKPFTIATAISIVAIVLATTFGPLQALLKTTSLTVPQWLGCVGVALSIVVVSEIRKAFLRRR</sequence>
<dbReference type="SMART" id="SM00831">
    <property type="entry name" value="Cation_ATPase_N"/>
    <property type="match status" value="1"/>
</dbReference>
<dbReference type="Gene3D" id="1.20.1110.10">
    <property type="entry name" value="Calcium-transporting ATPase, transmembrane domain"/>
    <property type="match status" value="2"/>
</dbReference>
<dbReference type="InterPro" id="IPR004014">
    <property type="entry name" value="ATPase_P-typ_cation-transptr_N"/>
</dbReference>
<dbReference type="SUPFAM" id="SSF56784">
    <property type="entry name" value="HAD-like"/>
    <property type="match status" value="1"/>
</dbReference>
<gene>
    <name evidence="11" type="ORF">EV192_11370</name>
</gene>
<dbReference type="PROSITE" id="PS00154">
    <property type="entry name" value="ATPASE_E1_E2"/>
    <property type="match status" value="1"/>
</dbReference>
<dbReference type="SUPFAM" id="SSF81660">
    <property type="entry name" value="Metal cation-transporting ATPase, ATP-binding domain N"/>
    <property type="match status" value="1"/>
</dbReference>
<feature type="domain" description="Cation-transporting P-type ATPase N-terminal" evidence="10">
    <location>
        <begin position="4"/>
        <end position="77"/>
    </location>
</feature>
<evidence type="ECO:0000256" key="4">
    <source>
        <dbReference type="ARBA" id="ARBA00022840"/>
    </source>
</evidence>
<keyword evidence="7 9" id="KW-0472">Membrane</keyword>
<dbReference type="InterPro" id="IPR023214">
    <property type="entry name" value="HAD_sf"/>
</dbReference>
<evidence type="ECO:0000256" key="8">
    <source>
        <dbReference type="ARBA" id="ARBA00049360"/>
    </source>
</evidence>
<dbReference type="Gene3D" id="3.40.1110.10">
    <property type="entry name" value="Calcium-transporting ATPase, cytoplasmic domain N"/>
    <property type="match status" value="1"/>
</dbReference>
<dbReference type="SUPFAM" id="SSF81653">
    <property type="entry name" value="Calcium ATPase, transduction domain A"/>
    <property type="match status" value="1"/>
</dbReference>
<feature type="transmembrane region" description="Helical" evidence="9">
    <location>
        <begin position="80"/>
        <end position="97"/>
    </location>
</feature>
<dbReference type="Gene3D" id="3.40.50.1000">
    <property type="entry name" value="HAD superfamily/HAD-like"/>
    <property type="match status" value="1"/>
</dbReference>
<dbReference type="SFLD" id="SFLDF00027">
    <property type="entry name" value="p-type_atpase"/>
    <property type="match status" value="1"/>
</dbReference>
<dbReference type="EMBL" id="SLWS01000013">
    <property type="protein sequence ID" value="TCO50693.1"/>
    <property type="molecule type" value="Genomic_DNA"/>
</dbReference>
<evidence type="ECO:0000256" key="6">
    <source>
        <dbReference type="ARBA" id="ARBA00022989"/>
    </source>
</evidence>
<feature type="transmembrane region" description="Helical" evidence="9">
    <location>
        <begin position="816"/>
        <end position="836"/>
    </location>
</feature>
<feature type="transmembrane region" description="Helical" evidence="9">
    <location>
        <begin position="685"/>
        <end position="706"/>
    </location>
</feature>
<dbReference type="InterPro" id="IPR023299">
    <property type="entry name" value="ATPase_P-typ_cyto_dom_N"/>
</dbReference>
<feature type="transmembrane region" description="Helical" evidence="9">
    <location>
        <begin position="271"/>
        <end position="298"/>
    </location>
</feature>
<dbReference type="InterPro" id="IPR018303">
    <property type="entry name" value="ATPase_P-typ_P_site"/>
</dbReference>
<dbReference type="InterPro" id="IPR006068">
    <property type="entry name" value="ATPase_P-typ_cation-transptr_C"/>
</dbReference>
<evidence type="ECO:0000313" key="11">
    <source>
        <dbReference type="EMBL" id="TCO50693.1"/>
    </source>
</evidence>
<keyword evidence="6 9" id="KW-1133">Transmembrane helix</keyword>
<dbReference type="AlphaFoldDB" id="A0A4R2IY22"/>
<evidence type="ECO:0000256" key="7">
    <source>
        <dbReference type="ARBA" id="ARBA00023136"/>
    </source>
</evidence>
<proteinExistence type="predicted"/>
<dbReference type="RefSeq" id="WP_132124656.1">
    <property type="nucleotide sequence ID" value="NZ_SLWS01000013.1"/>
</dbReference>
<keyword evidence="3" id="KW-0547">Nucleotide-binding</keyword>
<dbReference type="Pfam" id="PF00122">
    <property type="entry name" value="E1-E2_ATPase"/>
    <property type="match status" value="1"/>
</dbReference>
<evidence type="ECO:0000256" key="5">
    <source>
        <dbReference type="ARBA" id="ARBA00022967"/>
    </source>
</evidence>
<comment type="catalytic activity">
    <reaction evidence="8">
        <text>ATP + H2O = ADP + phosphate + H(+)</text>
        <dbReference type="Rhea" id="RHEA:13065"/>
        <dbReference type="ChEBI" id="CHEBI:15377"/>
        <dbReference type="ChEBI" id="CHEBI:15378"/>
        <dbReference type="ChEBI" id="CHEBI:30616"/>
        <dbReference type="ChEBI" id="CHEBI:43474"/>
        <dbReference type="ChEBI" id="CHEBI:456216"/>
    </reaction>
</comment>
<dbReference type="Pfam" id="PF00689">
    <property type="entry name" value="Cation_ATPase_C"/>
    <property type="match status" value="1"/>
</dbReference>
<name>A0A4R2IY22_9PSEU</name>
<dbReference type="InterPro" id="IPR044492">
    <property type="entry name" value="P_typ_ATPase_HD_dom"/>
</dbReference>
<dbReference type="PRINTS" id="PR00120">
    <property type="entry name" value="HATPASE"/>
</dbReference>
<dbReference type="InterPro" id="IPR023298">
    <property type="entry name" value="ATPase_P-typ_TM_dom_sf"/>
</dbReference>
<feature type="transmembrane region" description="Helical" evidence="9">
    <location>
        <begin position="777"/>
        <end position="796"/>
    </location>
</feature>
<dbReference type="GO" id="GO:0005886">
    <property type="term" value="C:plasma membrane"/>
    <property type="evidence" value="ECO:0007669"/>
    <property type="project" value="UniProtKB-SubCell"/>
</dbReference>
<dbReference type="InterPro" id="IPR059000">
    <property type="entry name" value="ATPase_P-type_domA"/>
</dbReference>
<evidence type="ECO:0000256" key="9">
    <source>
        <dbReference type="SAM" id="Phobius"/>
    </source>
</evidence>
<dbReference type="SUPFAM" id="SSF81665">
    <property type="entry name" value="Calcium ATPase, transmembrane domain M"/>
    <property type="match status" value="1"/>
</dbReference>
<evidence type="ECO:0000259" key="10">
    <source>
        <dbReference type="SMART" id="SM00831"/>
    </source>
</evidence>
<dbReference type="GO" id="GO:0016887">
    <property type="term" value="F:ATP hydrolysis activity"/>
    <property type="evidence" value="ECO:0007669"/>
    <property type="project" value="InterPro"/>
</dbReference>
<dbReference type="Gene3D" id="2.70.150.10">
    <property type="entry name" value="Calcium-transporting ATPase, cytoplasmic transduction domain A"/>
    <property type="match status" value="1"/>
</dbReference>
<organism evidence="11 12">
    <name type="scientific">Actinocrispum wychmicini</name>
    <dbReference type="NCBI Taxonomy" id="1213861"/>
    <lineage>
        <taxon>Bacteria</taxon>
        <taxon>Bacillati</taxon>
        <taxon>Actinomycetota</taxon>
        <taxon>Actinomycetes</taxon>
        <taxon>Pseudonocardiales</taxon>
        <taxon>Pseudonocardiaceae</taxon>
        <taxon>Actinocrispum</taxon>
    </lineage>
</organism>
<evidence type="ECO:0000256" key="1">
    <source>
        <dbReference type="ARBA" id="ARBA00004651"/>
    </source>
</evidence>
<feature type="transmembrane region" description="Helical" evidence="9">
    <location>
        <begin position="247"/>
        <end position="265"/>
    </location>
</feature>
<keyword evidence="5" id="KW-1278">Translocase</keyword>
<dbReference type="SFLD" id="SFLDG00002">
    <property type="entry name" value="C1.7:_P-type_atpase_like"/>
    <property type="match status" value="1"/>
</dbReference>
<reference evidence="11 12" key="1">
    <citation type="submission" date="2019-03" db="EMBL/GenBank/DDBJ databases">
        <title>Genomic Encyclopedia of Type Strains, Phase IV (KMG-IV): sequencing the most valuable type-strain genomes for metagenomic binning, comparative biology and taxonomic classification.</title>
        <authorList>
            <person name="Goeker M."/>
        </authorList>
    </citation>
    <scope>NUCLEOTIDE SEQUENCE [LARGE SCALE GENOMIC DNA]</scope>
    <source>
        <strain evidence="11 12">DSM 45934</strain>
    </source>
</reference>
<comment type="caution">
    <text evidence="11">The sequence shown here is derived from an EMBL/GenBank/DDBJ whole genome shotgun (WGS) entry which is preliminary data.</text>
</comment>
<dbReference type="Pfam" id="PF00690">
    <property type="entry name" value="Cation_ATPase_N"/>
    <property type="match status" value="1"/>
</dbReference>
<dbReference type="GO" id="GO:0005524">
    <property type="term" value="F:ATP binding"/>
    <property type="evidence" value="ECO:0007669"/>
    <property type="project" value="UniProtKB-KW"/>
</dbReference>
<feature type="transmembrane region" description="Helical" evidence="9">
    <location>
        <begin position="712"/>
        <end position="731"/>
    </location>
</feature>
<dbReference type="NCBIfam" id="TIGR01494">
    <property type="entry name" value="ATPase_P-type"/>
    <property type="match status" value="2"/>
</dbReference>
<dbReference type="SFLD" id="SFLDS00003">
    <property type="entry name" value="Haloacid_Dehalogenase"/>
    <property type="match status" value="1"/>
</dbReference>
<evidence type="ECO:0000313" key="12">
    <source>
        <dbReference type="Proteomes" id="UP000295680"/>
    </source>
</evidence>
<dbReference type="PRINTS" id="PR00119">
    <property type="entry name" value="CATATPASE"/>
</dbReference>